<proteinExistence type="inferred from homology"/>
<dbReference type="InterPro" id="IPR011009">
    <property type="entry name" value="Kinase-like_dom_sf"/>
</dbReference>
<dbReference type="SUPFAM" id="SSF56112">
    <property type="entry name" value="Protein kinase-like (PK-like)"/>
    <property type="match status" value="1"/>
</dbReference>
<dbReference type="PANTHER" id="PTHR11920">
    <property type="entry name" value="GUANYLYL CYCLASE"/>
    <property type="match status" value="1"/>
</dbReference>
<feature type="region of interest" description="Disordered" evidence="16">
    <location>
        <begin position="136"/>
        <end position="164"/>
    </location>
</feature>
<evidence type="ECO:0000256" key="9">
    <source>
        <dbReference type="ARBA" id="ARBA00023136"/>
    </source>
</evidence>
<evidence type="ECO:0000256" key="1">
    <source>
        <dbReference type="ARBA" id="ARBA00001436"/>
    </source>
</evidence>
<dbReference type="Pfam" id="PF00211">
    <property type="entry name" value="Guanylate_cyc"/>
    <property type="match status" value="1"/>
</dbReference>
<keyword evidence="5" id="KW-0732">Signal</keyword>
<comment type="subcellular location">
    <subcellularLocation>
        <location evidence="2">Membrane</location>
        <topology evidence="2">Single-pass type I membrane protein</topology>
    </subcellularLocation>
</comment>
<dbReference type="AlphaFoldDB" id="A0A1I8ESE3"/>
<dbReference type="InterPro" id="IPR001245">
    <property type="entry name" value="Ser-Thr/Tyr_kinase_cat_dom"/>
</dbReference>
<evidence type="ECO:0000256" key="15">
    <source>
        <dbReference type="RuleBase" id="RU003431"/>
    </source>
</evidence>
<dbReference type="EC" id="4.6.1.2" evidence="3 15"/>
<dbReference type="SMART" id="SM00044">
    <property type="entry name" value="CYCc"/>
    <property type="match status" value="1"/>
</dbReference>
<dbReference type="InterPro" id="IPR001054">
    <property type="entry name" value="A/G_cyclase"/>
</dbReference>
<keyword evidence="8" id="KW-0342">GTP-binding</keyword>
<evidence type="ECO:0000256" key="3">
    <source>
        <dbReference type="ARBA" id="ARBA00012202"/>
    </source>
</evidence>
<dbReference type="InterPro" id="IPR050401">
    <property type="entry name" value="Cyclic_nucleotide_synthase"/>
</dbReference>
<dbReference type="CDD" id="cd07302">
    <property type="entry name" value="CHD"/>
    <property type="match status" value="1"/>
</dbReference>
<dbReference type="InterPro" id="IPR018297">
    <property type="entry name" value="A/G_cyclase_CS"/>
</dbReference>
<evidence type="ECO:0000256" key="6">
    <source>
        <dbReference type="ARBA" id="ARBA00022741"/>
    </source>
</evidence>
<evidence type="ECO:0000256" key="7">
    <source>
        <dbReference type="ARBA" id="ARBA00022989"/>
    </source>
</evidence>
<dbReference type="SUPFAM" id="SSF55073">
    <property type="entry name" value="Nucleotide cyclase"/>
    <property type="match status" value="1"/>
</dbReference>
<dbReference type="PANTHER" id="PTHR11920:SF494">
    <property type="entry name" value="ATRIAL NATRIURETIC PEPTIDE RECEPTOR 2"/>
    <property type="match status" value="1"/>
</dbReference>
<evidence type="ECO:0000256" key="10">
    <source>
        <dbReference type="ARBA" id="ARBA00023170"/>
    </source>
</evidence>
<dbReference type="GO" id="GO:0005524">
    <property type="term" value="F:ATP binding"/>
    <property type="evidence" value="ECO:0007669"/>
    <property type="project" value="InterPro"/>
</dbReference>
<dbReference type="GO" id="GO:0007168">
    <property type="term" value="P:receptor guanylyl cyclase signaling pathway"/>
    <property type="evidence" value="ECO:0007669"/>
    <property type="project" value="TreeGrafter"/>
</dbReference>
<keyword evidence="11" id="KW-0325">Glycoprotein</keyword>
<dbReference type="GO" id="GO:0005886">
    <property type="term" value="C:plasma membrane"/>
    <property type="evidence" value="ECO:0007669"/>
    <property type="project" value="TreeGrafter"/>
</dbReference>
<evidence type="ECO:0000256" key="16">
    <source>
        <dbReference type="SAM" id="MobiDB-lite"/>
    </source>
</evidence>
<comment type="catalytic activity">
    <reaction evidence="1 15">
        <text>GTP = 3',5'-cyclic GMP + diphosphate</text>
        <dbReference type="Rhea" id="RHEA:13665"/>
        <dbReference type="ChEBI" id="CHEBI:33019"/>
        <dbReference type="ChEBI" id="CHEBI:37565"/>
        <dbReference type="ChEBI" id="CHEBI:57746"/>
        <dbReference type="EC" id="4.6.1.2"/>
    </reaction>
</comment>
<keyword evidence="13 15" id="KW-0141">cGMP biosynthesis</keyword>
<dbReference type="WBParaSite" id="maker-PairedContig_4586-snap-gene-0.2-mRNA-1">
    <property type="protein sequence ID" value="maker-PairedContig_4586-snap-gene-0.2-mRNA-1"/>
    <property type="gene ID" value="maker-PairedContig_4586-snap-gene-0.2"/>
</dbReference>
<dbReference type="Gene3D" id="1.10.510.10">
    <property type="entry name" value="Transferase(Phosphotransferase) domain 1"/>
    <property type="match status" value="1"/>
</dbReference>
<evidence type="ECO:0000256" key="5">
    <source>
        <dbReference type="ARBA" id="ARBA00022729"/>
    </source>
</evidence>
<feature type="domain" description="Protein kinase" evidence="17">
    <location>
        <begin position="180"/>
        <end position="466"/>
    </location>
</feature>
<organism evidence="19">
    <name type="scientific">Wuchereria bancrofti</name>
    <dbReference type="NCBI Taxonomy" id="6293"/>
    <lineage>
        <taxon>Eukaryota</taxon>
        <taxon>Metazoa</taxon>
        <taxon>Ecdysozoa</taxon>
        <taxon>Nematoda</taxon>
        <taxon>Chromadorea</taxon>
        <taxon>Rhabditida</taxon>
        <taxon>Spirurina</taxon>
        <taxon>Spiruromorpha</taxon>
        <taxon>Filarioidea</taxon>
        <taxon>Onchocercidae</taxon>
        <taxon>Wuchereria</taxon>
    </lineage>
</organism>
<keyword evidence="9" id="KW-0472">Membrane</keyword>
<dbReference type="PROSITE" id="PS50125">
    <property type="entry name" value="GUANYLATE_CYCLASE_2"/>
    <property type="match status" value="1"/>
</dbReference>
<comment type="similarity">
    <text evidence="14">Belongs to the adenylyl cyclase class-4/guanylyl cyclase family.</text>
</comment>
<evidence type="ECO:0000256" key="14">
    <source>
        <dbReference type="RuleBase" id="RU000405"/>
    </source>
</evidence>
<evidence type="ECO:0000256" key="8">
    <source>
        <dbReference type="ARBA" id="ARBA00023134"/>
    </source>
</evidence>
<protein>
    <recommendedName>
        <fullName evidence="3 15">Guanylate cyclase</fullName>
        <ecNumber evidence="3 15">4.6.1.2</ecNumber>
    </recommendedName>
</protein>
<dbReference type="PROSITE" id="PS50011">
    <property type="entry name" value="PROTEIN_KINASE_DOM"/>
    <property type="match status" value="1"/>
</dbReference>
<evidence type="ECO:0000313" key="19">
    <source>
        <dbReference type="WBParaSite" id="maker-PairedContig_4586-snap-gene-0.2-mRNA-1"/>
    </source>
</evidence>
<evidence type="ECO:0000256" key="13">
    <source>
        <dbReference type="ARBA" id="ARBA00023293"/>
    </source>
</evidence>
<keyword evidence="12 14" id="KW-0456">Lyase</keyword>
<dbReference type="GO" id="GO:0004383">
    <property type="term" value="F:guanylate cyclase activity"/>
    <property type="evidence" value="ECO:0007669"/>
    <property type="project" value="UniProtKB-EC"/>
</dbReference>
<dbReference type="GO" id="GO:0005525">
    <property type="term" value="F:GTP binding"/>
    <property type="evidence" value="ECO:0007669"/>
    <property type="project" value="UniProtKB-KW"/>
</dbReference>
<dbReference type="GO" id="GO:0004672">
    <property type="term" value="F:protein kinase activity"/>
    <property type="evidence" value="ECO:0007669"/>
    <property type="project" value="InterPro"/>
</dbReference>
<dbReference type="InterPro" id="IPR029787">
    <property type="entry name" value="Nucleotide_cyclase"/>
</dbReference>
<dbReference type="Pfam" id="PF07714">
    <property type="entry name" value="PK_Tyr_Ser-Thr"/>
    <property type="match status" value="1"/>
</dbReference>
<dbReference type="GO" id="GO:0004016">
    <property type="term" value="F:adenylate cyclase activity"/>
    <property type="evidence" value="ECO:0007669"/>
    <property type="project" value="TreeGrafter"/>
</dbReference>
<evidence type="ECO:0000256" key="2">
    <source>
        <dbReference type="ARBA" id="ARBA00004479"/>
    </source>
</evidence>
<evidence type="ECO:0000259" key="17">
    <source>
        <dbReference type="PROSITE" id="PS50011"/>
    </source>
</evidence>
<keyword evidence="7" id="KW-1133">Transmembrane helix</keyword>
<dbReference type="FunFam" id="3.30.70.1230:FF:000004">
    <property type="entry name" value="Guanylate cyclase"/>
    <property type="match status" value="1"/>
</dbReference>
<accession>A0A1I8ESE3</accession>
<dbReference type="PROSITE" id="PS00452">
    <property type="entry name" value="GUANYLATE_CYCLASE_1"/>
    <property type="match status" value="1"/>
</dbReference>
<feature type="domain" description="Guanylate cyclase" evidence="18">
    <location>
        <begin position="489"/>
        <end position="618"/>
    </location>
</feature>
<keyword evidence="10" id="KW-0675">Receptor</keyword>
<dbReference type="GO" id="GO:0035556">
    <property type="term" value="P:intracellular signal transduction"/>
    <property type="evidence" value="ECO:0007669"/>
    <property type="project" value="InterPro"/>
</dbReference>
<evidence type="ECO:0000256" key="11">
    <source>
        <dbReference type="ARBA" id="ARBA00023180"/>
    </source>
</evidence>
<sequence>MSWKIRWEDLDGDELKKDKKKSRRIRRLHGFNFESEALLRSYSRTSNGSENFDEDEREFSIGRFRLRSTSSNATRKFSALIDRKLSMFTRKKNSNQQDSTHMVQNHISKDFVHKMDAIARSGQYATISEGIESKDYDTVEGSEIPSPLSSISNPKRKSPGEDDFDLHAKKSLSLRNRKLSFAGFSIGSGGSVETIQMQNNVQIYTKTANYKGTIVAVKNLNIDPKKYPKLDLTRSMLMEFKRIKDLQHDHITRFTGACVDCPHYCLVQEYCPKGSLEDILENEKIELDKMMKYSLLHDLVKGMYFLHNTFVGSHGKLKSSNCVVDSRFVLKVTDFGFHELHAMEDESTEEIGEHAFYKRKLWTAPEILRNPTAYRANGTKAGDAYSFAIILHEICWAEEFHERPDFAVIRKVVRSLNKSNETSNVVDNLLKRMEQYANNLEGLVEERTQEYLAEKQKVEDLLHQLLPRSVADQLISGRAVQAEAFESVTIYFSDIVGFTALSSMSTPMQVVTLLNDLYMAFDGVVDNFKVYKVETIGDAYMVVSGLPERHNHHASQIAQMSLALLHKVKNFVIRHRPNEQLKLRIGIHSGPVVAGVVGCKMPRYCLFGDTVNTSSRMESTALRIHVSSHTKTILNREDPGFQLVLRGEVEMKGKGKQITYWLKGYNDIRIPDFGPEFE</sequence>
<keyword evidence="6" id="KW-0547">Nucleotide-binding</keyword>
<dbReference type="GO" id="GO:0001653">
    <property type="term" value="F:peptide receptor activity"/>
    <property type="evidence" value="ECO:0007669"/>
    <property type="project" value="TreeGrafter"/>
</dbReference>
<evidence type="ECO:0000256" key="4">
    <source>
        <dbReference type="ARBA" id="ARBA00022692"/>
    </source>
</evidence>
<dbReference type="InterPro" id="IPR000719">
    <property type="entry name" value="Prot_kinase_dom"/>
</dbReference>
<dbReference type="Gene3D" id="3.30.70.1230">
    <property type="entry name" value="Nucleotide cyclase"/>
    <property type="match status" value="1"/>
</dbReference>
<name>A0A1I8ESE3_WUCBA</name>
<keyword evidence="4" id="KW-0812">Transmembrane</keyword>
<dbReference type="STRING" id="6293.A0A1I8ESE3"/>
<reference evidence="19" key="1">
    <citation type="submission" date="2016-11" db="UniProtKB">
        <authorList>
            <consortium name="WormBaseParasite"/>
        </authorList>
    </citation>
    <scope>IDENTIFICATION</scope>
    <source>
        <strain evidence="19">pt0022</strain>
    </source>
</reference>
<evidence type="ECO:0000259" key="18">
    <source>
        <dbReference type="PROSITE" id="PS50125"/>
    </source>
</evidence>
<evidence type="ECO:0000256" key="12">
    <source>
        <dbReference type="ARBA" id="ARBA00023239"/>
    </source>
</evidence>